<dbReference type="PIRSF" id="PIRSF005962">
    <property type="entry name" value="Pept_M20D_amidohydro"/>
    <property type="match status" value="1"/>
</dbReference>
<dbReference type="EMBL" id="SGXA01000004">
    <property type="protein sequence ID" value="RZS66870.1"/>
    <property type="molecule type" value="Genomic_DNA"/>
</dbReference>
<dbReference type="Proteomes" id="UP000293874">
    <property type="component" value="Unassembled WGS sequence"/>
</dbReference>
<dbReference type="Pfam" id="PF01546">
    <property type="entry name" value="Peptidase_M20"/>
    <property type="match status" value="1"/>
</dbReference>
<feature type="binding site" evidence="2">
    <location>
        <position position="138"/>
    </location>
    <ligand>
        <name>Mn(2+)</name>
        <dbReference type="ChEBI" id="CHEBI:29035"/>
        <label>2</label>
    </ligand>
</feature>
<name>A0A4V2EZL1_9BACT</name>
<feature type="binding site" evidence="2">
    <location>
        <position position="205"/>
    </location>
    <ligand>
        <name>Mn(2+)</name>
        <dbReference type="ChEBI" id="CHEBI:29035"/>
        <label>2</label>
    </ligand>
</feature>
<dbReference type="InterPro" id="IPR036264">
    <property type="entry name" value="Bact_exopeptidase_dim_dom"/>
</dbReference>
<reference evidence="5 6" key="1">
    <citation type="submission" date="2019-02" db="EMBL/GenBank/DDBJ databases">
        <title>Genomic Encyclopedia of Type Strains, Phase IV (KMG-IV): sequencing the most valuable type-strain genomes for metagenomic binning, comparative biology and taxonomic classification.</title>
        <authorList>
            <person name="Goeker M."/>
        </authorList>
    </citation>
    <scope>NUCLEOTIDE SEQUENCE [LARGE SCALE GENOMIC DNA]</scope>
    <source>
        <strain evidence="5 6">DSM 18116</strain>
    </source>
</reference>
<dbReference type="Pfam" id="PF07687">
    <property type="entry name" value="M20_dimer"/>
    <property type="match status" value="1"/>
</dbReference>
<dbReference type="GO" id="GO:0046872">
    <property type="term" value="F:metal ion binding"/>
    <property type="evidence" value="ECO:0007669"/>
    <property type="project" value="UniProtKB-KW"/>
</dbReference>
<comment type="cofactor">
    <cofactor evidence="2">
        <name>Mn(2+)</name>
        <dbReference type="ChEBI" id="CHEBI:29035"/>
    </cofactor>
    <text evidence="2">The Mn(2+) ion enhances activity.</text>
</comment>
<feature type="binding site" evidence="2">
    <location>
        <position position="140"/>
    </location>
    <ligand>
        <name>Mn(2+)</name>
        <dbReference type="ChEBI" id="CHEBI:29035"/>
        <label>2</label>
    </ligand>
</feature>
<dbReference type="FunFam" id="3.30.70.360:FF:000001">
    <property type="entry name" value="N-acetyldiaminopimelate deacetylase"/>
    <property type="match status" value="1"/>
</dbReference>
<comment type="caution">
    <text evidence="5">The sequence shown here is derived from an EMBL/GenBank/DDBJ whole genome shotgun (WGS) entry which is preliminary data.</text>
</comment>
<dbReference type="NCBIfam" id="TIGR01891">
    <property type="entry name" value="amidohydrolases"/>
    <property type="match status" value="1"/>
</dbReference>
<dbReference type="InterPro" id="IPR002933">
    <property type="entry name" value="Peptidase_M20"/>
</dbReference>
<dbReference type="Gene3D" id="3.30.70.360">
    <property type="match status" value="1"/>
</dbReference>
<dbReference type="SUPFAM" id="SSF55031">
    <property type="entry name" value="Bacterial exopeptidase dimerisation domain"/>
    <property type="match status" value="1"/>
</dbReference>
<accession>A0A4V2EZL1</accession>
<keyword evidence="3" id="KW-0732">Signal</keyword>
<dbReference type="InterPro" id="IPR011650">
    <property type="entry name" value="Peptidase_M20_dimer"/>
</dbReference>
<keyword evidence="2" id="KW-0479">Metal-binding</keyword>
<feature type="signal peptide" evidence="3">
    <location>
        <begin position="1"/>
        <end position="25"/>
    </location>
</feature>
<sequence>MLMQKLLAIASTLLFLVTSLTNVVAQPSTAAIHAKAESLKPKLIEWRRHIHQHPELSNREVNTAAYVAELLRSFGLEVQTGIAKTGVVAILKGGKPGPVVALRADMDALPVKERVDLPFKSTVTADYLGQTVPVMHACGHDTHISMLLGTAQLLSSIKKDVPGTVKFIFQPAEEGPPGDEEGGAALMVKEGVMDNPKVDAIFGMHIQSEIEVGKIQYKSGAFMASSDWFTIQVKGKQSHGSQPWKGVDPIVAATAIINGLQTIVSRQSELPKAPVVITVGKFNSGVRPNIMPEEAMLEGTIRTLDSKMQQETHERIKKMATGIASTYGATADVHIDTKTLVTYNDPALVKLMTPSLETAAGKENVSERAWVTGAEDFSYYGTKAPSFFFYIGGMPKGTDNSKAPGHHTPDFYVDDSQLDIGVKAFCQLVFDYAKLKAQGK</sequence>
<evidence type="ECO:0000256" key="2">
    <source>
        <dbReference type="PIRSR" id="PIRSR005962-1"/>
    </source>
</evidence>
<dbReference type="Gene3D" id="3.40.630.10">
    <property type="entry name" value="Zn peptidases"/>
    <property type="match status" value="1"/>
</dbReference>
<evidence type="ECO:0000313" key="6">
    <source>
        <dbReference type="Proteomes" id="UP000293874"/>
    </source>
</evidence>
<evidence type="ECO:0000256" key="3">
    <source>
        <dbReference type="SAM" id="SignalP"/>
    </source>
</evidence>
<organism evidence="5 6">
    <name type="scientific">Pseudobacter ginsenosidimutans</name>
    <dbReference type="NCBI Taxonomy" id="661488"/>
    <lineage>
        <taxon>Bacteria</taxon>
        <taxon>Pseudomonadati</taxon>
        <taxon>Bacteroidota</taxon>
        <taxon>Chitinophagia</taxon>
        <taxon>Chitinophagales</taxon>
        <taxon>Chitinophagaceae</taxon>
        <taxon>Pseudobacter</taxon>
    </lineage>
</organism>
<evidence type="ECO:0000259" key="4">
    <source>
        <dbReference type="Pfam" id="PF07687"/>
    </source>
</evidence>
<evidence type="ECO:0000313" key="5">
    <source>
        <dbReference type="EMBL" id="RZS66870.1"/>
    </source>
</evidence>
<dbReference type="PANTHER" id="PTHR11014:SF63">
    <property type="entry name" value="METALLOPEPTIDASE, PUTATIVE (AFU_ORTHOLOGUE AFUA_6G09600)-RELATED"/>
    <property type="match status" value="1"/>
</dbReference>
<evidence type="ECO:0000256" key="1">
    <source>
        <dbReference type="ARBA" id="ARBA00022801"/>
    </source>
</evidence>
<dbReference type="SUPFAM" id="SSF53187">
    <property type="entry name" value="Zn-dependent exopeptidases"/>
    <property type="match status" value="1"/>
</dbReference>
<feature type="chain" id="PRO_5020728307" evidence="3">
    <location>
        <begin position="26"/>
        <end position="440"/>
    </location>
</feature>
<gene>
    <name evidence="5" type="ORF">EV199_5254</name>
</gene>
<keyword evidence="1 5" id="KW-0378">Hydrolase</keyword>
<feature type="binding site" evidence="2">
    <location>
        <position position="407"/>
    </location>
    <ligand>
        <name>Mn(2+)</name>
        <dbReference type="ChEBI" id="CHEBI:29035"/>
        <label>2</label>
    </ligand>
</feature>
<proteinExistence type="predicted"/>
<dbReference type="PANTHER" id="PTHR11014">
    <property type="entry name" value="PEPTIDASE M20 FAMILY MEMBER"/>
    <property type="match status" value="1"/>
</dbReference>
<dbReference type="InterPro" id="IPR017439">
    <property type="entry name" value="Amidohydrolase"/>
</dbReference>
<dbReference type="AlphaFoldDB" id="A0A4V2EZL1"/>
<keyword evidence="6" id="KW-1185">Reference proteome</keyword>
<dbReference type="GO" id="GO:0019877">
    <property type="term" value="P:diaminopimelate biosynthetic process"/>
    <property type="evidence" value="ECO:0007669"/>
    <property type="project" value="UniProtKB-ARBA"/>
</dbReference>
<dbReference type="GO" id="GO:0050118">
    <property type="term" value="F:N-acetyldiaminopimelate deacetylase activity"/>
    <property type="evidence" value="ECO:0007669"/>
    <property type="project" value="UniProtKB-ARBA"/>
</dbReference>
<feature type="binding site" evidence="2">
    <location>
        <position position="174"/>
    </location>
    <ligand>
        <name>Mn(2+)</name>
        <dbReference type="ChEBI" id="CHEBI:29035"/>
        <label>2</label>
    </ligand>
</feature>
<keyword evidence="2" id="KW-0464">Manganese</keyword>
<feature type="domain" description="Peptidase M20 dimerisation" evidence="4">
    <location>
        <begin position="227"/>
        <end position="320"/>
    </location>
</feature>
<protein>
    <submittedName>
        <fullName evidence="5">Amidohydrolase</fullName>
    </submittedName>
</protein>